<dbReference type="AlphaFoldDB" id="A0AAW0QL33"/>
<accession>A0AAW0QL33</accession>
<keyword evidence="4" id="KW-1185">Reference proteome</keyword>
<dbReference type="PANTHER" id="PTHR33112:SF16">
    <property type="entry name" value="HETEROKARYON INCOMPATIBILITY DOMAIN-CONTAINING PROTEIN"/>
    <property type="match status" value="1"/>
</dbReference>
<name>A0AAW0QL33_9PEZI</name>
<gene>
    <name evidence="3" type="ORF">PG999_010126</name>
</gene>
<feature type="region of interest" description="Disordered" evidence="1">
    <location>
        <begin position="242"/>
        <end position="267"/>
    </location>
</feature>
<evidence type="ECO:0000256" key="1">
    <source>
        <dbReference type="SAM" id="MobiDB-lite"/>
    </source>
</evidence>
<dbReference type="Pfam" id="PF06985">
    <property type="entry name" value="HET"/>
    <property type="match status" value="1"/>
</dbReference>
<sequence>MSISDSYQQALDDYAIEVGLALVNSWLRARSPGTGNTNLPCRLINVEDPQNPFLVKTNSGMQAVYVALSYCWGRRPQTMTLKDTILRHSNRLPVEVMSKTCRDAILATHLLGYKYLWIDALCIIQDDANDRDSEIARMGDIYRYAVLTICAEGSPNAHTGLFPDTPTDPREVYPCQMTMSVETADMSITRQLTIAGSRNGEDYLRKRGWTLQEEVLTSRALVIGQGVTSWRCASATARDTDPVLKPLPLDPYSEDDDGDSVESPRSRGHTLDVARMRKWLYGFPGTRQLMGSQGVDAGHPAFAAWYALIEGYSDRELTKVTDTLLGVLGIATVLKDSLNTHYAQGLWVADLPRGLMWYVAANDDRQVLLDSAMVEDKEARPRAPAIPSWSWAAVGKVRVRFCELRWVGERNTKILADVMMSPISKEDIKLLAKGQMVKVDLVQSREFTKWRTDRIYGSRAVRGDESAFASVATGGVHPRFPALLVHPKSEETLVGEAALDHAFENQPHDMARNSAGKTEVCCLILQHWEDGDDGDRERWACLILAAVDGETLAYRRLGVGFLNSRSIMGWEMGKNTVSCESITIL</sequence>
<dbReference type="PANTHER" id="PTHR33112">
    <property type="entry name" value="DOMAIN PROTEIN, PUTATIVE-RELATED"/>
    <property type="match status" value="1"/>
</dbReference>
<comment type="caution">
    <text evidence="3">The sequence shown here is derived from an EMBL/GenBank/DDBJ whole genome shotgun (WGS) entry which is preliminary data.</text>
</comment>
<dbReference type="Proteomes" id="UP001392437">
    <property type="component" value="Unassembled WGS sequence"/>
</dbReference>
<protein>
    <submittedName>
        <fullName evidence="3">HET-domain-containing protein</fullName>
    </submittedName>
</protein>
<proteinExistence type="predicted"/>
<evidence type="ECO:0000259" key="2">
    <source>
        <dbReference type="Pfam" id="PF06985"/>
    </source>
</evidence>
<evidence type="ECO:0000313" key="4">
    <source>
        <dbReference type="Proteomes" id="UP001392437"/>
    </source>
</evidence>
<dbReference type="InterPro" id="IPR010730">
    <property type="entry name" value="HET"/>
</dbReference>
<dbReference type="EMBL" id="JAQQWP010000008">
    <property type="protein sequence ID" value="KAK8106767.1"/>
    <property type="molecule type" value="Genomic_DNA"/>
</dbReference>
<reference evidence="3 4" key="1">
    <citation type="submission" date="2023-01" db="EMBL/GenBank/DDBJ databases">
        <title>Analysis of 21 Apiospora genomes using comparative genomics revels a genus with tremendous synthesis potential of carbohydrate active enzymes and secondary metabolites.</title>
        <authorList>
            <person name="Sorensen T."/>
        </authorList>
    </citation>
    <scope>NUCLEOTIDE SEQUENCE [LARGE SCALE GENOMIC DNA]</scope>
    <source>
        <strain evidence="3 4">CBS 117206</strain>
    </source>
</reference>
<organism evidence="3 4">
    <name type="scientific">Apiospora kogelbergensis</name>
    <dbReference type="NCBI Taxonomy" id="1337665"/>
    <lineage>
        <taxon>Eukaryota</taxon>
        <taxon>Fungi</taxon>
        <taxon>Dikarya</taxon>
        <taxon>Ascomycota</taxon>
        <taxon>Pezizomycotina</taxon>
        <taxon>Sordariomycetes</taxon>
        <taxon>Xylariomycetidae</taxon>
        <taxon>Amphisphaeriales</taxon>
        <taxon>Apiosporaceae</taxon>
        <taxon>Apiospora</taxon>
    </lineage>
</organism>
<feature type="domain" description="Heterokaryon incompatibility" evidence="2">
    <location>
        <begin position="65"/>
        <end position="213"/>
    </location>
</feature>
<evidence type="ECO:0000313" key="3">
    <source>
        <dbReference type="EMBL" id="KAK8106767.1"/>
    </source>
</evidence>